<evidence type="ECO:0000256" key="2">
    <source>
        <dbReference type="ARBA" id="ARBA00004873"/>
    </source>
</evidence>
<dbReference type="NCBIfam" id="TIGR00564">
    <property type="entry name" value="trpE_most"/>
    <property type="match status" value="1"/>
</dbReference>
<gene>
    <name evidence="15" type="primary">trpE</name>
    <name evidence="19" type="ORF">BJY28_002729</name>
</gene>
<organism evidence="19 20">
    <name type="scientific">Janibacter alkaliphilus</name>
    <dbReference type="NCBI Taxonomy" id="1069963"/>
    <lineage>
        <taxon>Bacteria</taxon>
        <taxon>Bacillati</taxon>
        <taxon>Actinomycetota</taxon>
        <taxon>Actinomycetes</taxon>
        <taxon>Micrococcales</taxon>
        <taxon>Intrasporangiaceae</taxon>
        <taxon>Janibacter</taxon>
    </lineage>
</organism>
<dbReference type="EC" id="4.1.3.27" evidence="5 15"/>
<evidence type="ECO:0000256" key="8">
    <source>
        <dbReference type="ARBA" id="ARBA00022723"/>
    </source>
</evidence>
<feature type="domain" description="Chorismate-utilising enzyme C-terminal" evidence="17">
    <location>
        <begin position="256"/>
        <end position="514"/>
    </location>
</feature>
<dbReference type="InterPro" id="IPR006805">
    <property type="entry name" value="Anth_synth_I_N"/>
</dbReference>
<evidence type="ECO:0000256" key="6">
    <source>
        <dbReference type="ARBA" id="ARBA00020653"/>
    </source>
</evidence>
<evidence type="ECO:0000256" key="11">
    <source>
        <dbReference type="ARBA" id="ARBA00023141"/>
    </source>
</evidence>
<evidence type="ECO:0000256" key="12">
    <source>
        <dbReference type="ARBA" id="ARBA00023239"/>
    </source>
</evidence>
<keyword evidence="20" id="KW-1185">Reference proteome</keyword>
<comment type="pathway">
    <text evidence="2 15">Amino-acid biosynthesis; L-tryptophan biosynthesis; L-tryptophan from chorismate: step 1/5.</text>
</comment>
<comment type="catalytic activity">
    <reaction evidence="14 15">
        <text>chorismate + L-glutamine = anthranilate + pyruvate + L-glutamate + H(+)</text>
        <dbReference type="Rhea" id="RHEA:21732"/>
        <dbReference type="ChEBI" id="CHEBI:15361"/>
        <dbReference type="ChEBI" id="CHEBI:15378"/>
        <dbReference type="ChEBI" id="CHEBI:16567"/>
        <dbReference type="ChEBI" id="CHEBI:29748"/>
        <dbReference type="ChEBI" id="CHEBI:29985"/>
        <dbReference type="ChEBI" id="CHEBI:58359"/>
        <dbReference type="EC" id="4.1.3.27"/>
    </reaction>
</comment>
<dbReference type="Gene3D" id="3.60.120.10">
    <property type="entry name" value="Anthranilate synthase"/>
    <property type="match status" value="1"/>
</dbReference>
<keyword evidence="12 15" id="KW-0456">Lyase</keyword>
<evidence type="ECO:0000256" key="10">
    <source>
        <dbReference type="ARBA" id="ARBA00022842"/>
    </source>
</evidence>
<keyword evidence="7 15" id="KW-0028">Amino-acid biosynthesis</keyword>
<reference evidence="19 20" key="1">
    <citation type="submission" date="2020-07" db="EMBL/GenBank/DDBJ databases">
        <title>Sequencing the genomes of 1000 actinobacteria strains.</title>
        <authorList>
            <person name="Klenk H.-P."/>
        </authorList>
    </citation>
    <scope>NUCLEOTIDE SEQUENCE [LARGE SCALE GENOMIC DNA]</scope>
    <source>
        <strain evidence="19 20">DSM 24723</strain>
    </source>
</reference>
<protein>
    <recommendedName>
        <fullName evidence="6 15">Anthranilate synthase component 1</fullName>
        <ecNumber evidence="5 15">4.1.3.27</ecNumber>
    </recommendedName>
</protein>
<comment type="caution">
    <text evidence="19">The sequence shown here is derived from an EMBL/GenBank/DDBJ whole genome shotgun (WGS) entry which is preliminary data.</text>
</comment>
<dbReference type="RefSeq" id="WP_425485715.1">
    <property type="nucleotide sequence ID" value="NZ_JACBZX010000001.1"/>
</dbReference>
<evidence type="ECO:0000256" key="16">
    <source>
        <dbReference type="SAM" id="MobiDB-lite"/>
    </source>
</evidence>
<evidence type="ECO:0000259" key="18">
    <source>
        <dbReference type="Pfam" id="PF04715"/>
    </source>
</evidence>
<dbReference type="EMBL" id="JACBZX010000001">
    <property type="protein sequence ID" value="NYG38260.1"/>
    <property type="molecule type" value="Genomic_DNA"/>
</dbReference>
<dbReference type="GO" id="GO:0004049">
    <property type="term" value="F:anthranilate synthase activity"/>
    <property type="evidence" value="ECO:0007669"/>
    <property type="project" value="UniProtKB-EC"/>
</dbReference>
<dbReference type="InterPro" id="IPR005256">
    <property type="entry name" value="Anth_synth_I_PabB"/>
</dbReference>
<evidence type="ECO:0000256" key="14">
    <source>
        <dbReference type="ARBA" id="ARBA00047683"/>
    </source>
</evidence>
<proteinExistence type="inferred from homology"/>
<evidence type="ECO:0000256" key="7">
    <source>
        <dbReference type="ARBA" id="ARBA00022605"/>
    </source>
</evidence>
<evidence type="ECO:0000256" key="5">
    <source>
        <dbReference type="ARBA" id="ARBA00012266"/>
    </source>
</evidence>
<dbReference type="GO" id="GO:0046872">
    <property type="term" value="F:metal ion binding"/>
    <property type="evidence" value="ECO:0007669"/>
    <property type="project" value="UniProtKB-KW"/>
</dbReference>
<dbReference type="NCBIfam" id="NF010086">
    <property type="entry name" value="PRK13571.1"/>
    <property type="match status" value="1"/>
</dbReference>
<dbReference type="PANTHER" id="PTHR11236">
    <property type="entry name" value="AMINOBENZOATE/ANTHRANILATE SYNTHASE"/>
    <property type="match status" value="1"/>
</dbReference>
<evidence type="ECO:0000256" key="9">
    <source>
        <dbReference type="ARBA" id="ARBA00022822"/>
    </source>
</evidence>
<dbReference type="PRINTS" id="PR00095">
    <property type="entry name" value="ANTSNTHASEI"/>
</dbReference>
<name>A0A852X9S3_9MICO</name>
<evidence type="ECO:0000256" key="13">
    <source>
        <dbReference type="ARBA" id="ARBA00025634"/>
    </source>
</evidence>
<dbReference type="AlphaFoldDB" id="A0A852X9S3"/>
<dbReference type="Pfam" id="PF04715">
    <property type="entry name" value="Anth_synt_I_N"/>
    <property type="match status" value="1"/>
</dbReference>
<dbReference type="PANTHER" id="PTHR11236:SF46">
    <property type="entry name" value="ANTHRANILATE SYNTHASE COMPONENT 1"/>
    <property type="match status" value="1"/>
</dbReference>
<evidence type="ECO:0000256" key="4">
    <source>
        <dbReference type="ARBA" id="ARBA00011575"/>
    </source>
</evidence>
<evidence type="ECO:0000259" key="17">
    <source>
        <dbReference type="Pfam" id="PF00425"/>
    </source>
</evidence>
<keyword evidence="10 15" id="KW-0460">Magnesium</keyword>
<comment type="cofactor">
    <cofactor evidence="1 15">
        <name>Mg(2+)</name>
        <dbReference type="ChEBI" id="CHEBI:18420"/>
    </cofactor>
</comment>
<dbReference type="Pfam" id="PF00425">
    <property type="entry name" value="Chorismate_bind"/>
    <property type="match status" value="1"/>
</dbReference>
<feature type="region of interest" description="Disordered" evidence="16">
    <location>
        <begin position="1"/>
        <end position="22"/>
    </location>
</feature>
<evidence type="ECO:0000256" key="15">
    <source>
        <dbReference type="RuleBase" id="RU364045"/>
    </source>
</evidence>
<dbReference type="SUPFAM" id="SSF56322">
    <property type="entry name" value="ADC synthase"/>
    <property type="match status" value="1"/>
</dbReference>
<keyword evidence="8 15" id="KW-0479">Metal-binding</keyword>
<evidence type="ECO:0000256" key="1">
    <source>
        <dbReference type="ARBA" id="ARBA00001946"/>
    </source>
</evidence>
<accession>A0A852X9S3</accession>
<dbReference type="Proteomes" id="UP000592181">
    <property type="component" value="Unassembled WGS sequence"/>
</dbReference>
<keyword evidence="11 15" id="KW-0057">Aromatic amino acid biosynthesis</keyword>
<comment type="function">
    <text evidence="13 15">Part of a heterotetrameric complex that catalyzes the two-step biosynthesis of anthranilate, an intermediate in the biosynthesis of L-tryptophan. In the first step, the glutamine-binding beta subunit (TrpG) of anthranilate synthase (AS) provides the glutamine amidotransferase activity which generates ammonia as a substrate that, along with chorismate, is used in the second step, catalyzed by the large alpha subunit of AS (TrpE) to produce anthranilate. In the absence of TrpG, TrpE can synthesize anthranilate directly from chorismate and high concentrations of ammonia.</text>
</comment>
<comment type="subunit">
    <text evidence="4 15">Heterotetramer consisting of two non-identical subunits: a beta subunit (TrpG) and a large alpha subunit (TrpE).</text>
</comment>
<dbReference type="InterPro" id="IPR015890">
    <property type="entry name" value="Chorismate_C"/>
</dbReference>
<evidence type="ECO:0000313" key="19">
    <source>
        <dbReference type="EMBL" id="NYG38260.1"/>
    </source>
</evidence>
<sequence length="532" mass="56993">MSAAAPHAGEPTDPTPQIFLPDLSPGRTWPDLDTFGVLAADRRVVPVVRRVLADGETPVGVYRKLAGDRPSTFLLESAEHGGVWSRWSIIGADSAATLTEQDGRARWIGEPPAGIPTEGDPGEVLRATLDTLRTEPIAGLPPLTSGMVGAISYDAVRRWERVPSELPDVLDVPEMGLVLATDLAVVDHSDGSLLLIANAINHDGTDERVEQAWQDAVDRLDAMVERLAAPAASTVATIDTDALAAARGEVRSDVTAERYEEIVEEAKEDIRSGAVFQVVLSQRFSTTCDVDALEVYRALRASNPSPYMYLVRLPHPDGSSYEVVGSSPEALVKVTGRQAITHPIAGTRPRGDSPEKDMLLEEDLLADPKERAEHLMLVDLGRNDLQRVCLAGTVDCVEFMETRRYSHVIHLESTVIGEMDPGRSAFDVLVATFPAGTLSGAPKPRALALIERYERSRRGIYGGVVGYLDFHGDLDMAIAIRTALLKDGQAHVQAGAGIVADSVPASEQQECVSKAGAALGAVATARAMRTVG</sequence>
<keyword evidence="9 15" id="KW-0822">Tryptophan biosynthesis</keyword>
<feature type="domain" description="Anthranilate synthase component I N-terminal" evidence="18">
    <location>
        <begin position="55"/>
        <end position="193"/>
    </location>
</feature>
<evidence type="ECO:0000256" key="3">
    <source>
        <dbReference type="ARBA" id="ARBA00009562"/>
    </source>
</evidence>
<comment type="similarity">
    <text evidence="3 15">Belongs to the anthranilate synthase component I family.</text>
</comment>
<dbReference type="InterPro" id="IPR019999">
    <property type="entry name" value="Anth_synth_I-like"/>
</dbReference>
<evidence type="ECO:0000313" key="20">
    <source>
        <dbReference type="Proteomes" id="UP000592181"/>
    </source>
</evidence>
<dbReference type="InterPro" id="IPR005801">
    <property type="entry name" value="ADC_synthase"/>
</dbReference>
<dbReference type="UniPathway" id="UPA00035">
    <property type="reaction ID" value="UER00040"/>
</dbReference>
<dbReference type="GO" id="GO:0000162">
    <property type="term" value="P:L-tryptophan biosynthetic process"/>
    <property type="evidence" value="ECO:0007669"/>
    <property type="project" value="UniProtKB-UniPathway"/>
</dbReference>